<name>A0A8H3FVW3_9LECA</name>
<protein>
    <submittedName>
        <fullName evidence="1">Uncharacterized protein</fullName>
    </submittedName>
</protein>
<comment type="caution">
    <text evidence="1">The sequence shown here is derived from an EMBL/GenBank/DDBJ whole genome shotgun (WGS) entry which is preliminary data.</text>
</comment>
<dbReference type="OrthoDB" id="5364844at2759"/>
<organism evidence="1 2">
    <name type="scientific">Alectoria fallacina</name>
    <dbReference type="NCBI Taxonomy" id="1903189"/>
    <lineage>
        <taxon>Eukaryota</taxon>
        <taxon>Fungi</taxon>
        <taxon>Dikarya</taxon>
        <taxon>Ascomycota</taxon>
        <taxon>Pezizomycotina</taxon>
        <taxon>Lecanoromycetes</taxon>
        <taxon>OSLEUM clade</taxon>
        <taxon>Lecanoromycetidae</taxon>
        <taxon>Lecanorales</taxon>
        <taxon>Lecanorineae</taxon>
        <taxon>Parmeliaceae</taxon>
        <taxon>Alectoria</taxon>
    </lineage>
</organism>
<sequence length="353" mass="40209">MPRSLLTNEDILRKLRFSEEYHHRRCREYFFDHGLLTLPFSLPIPEVRLEQIQDSCNKSTAIYSITPHLEGHTEAYCRDSVNRSNIIFSLYEQWFRDHQSDIDFGNFAAKLIRVEIPSVDTKPTVGDIIKIHEAWCEHVKINLPLCSRKTDSTGTEIDDSSFEFHGCIGINRKQNKYYKLRPLFRALIMIVDHHASSDAEQIVHLFGTGLSSGLSAPITFESISPKLESEKSLGYPNNGLVTTTLSAAMDFVTALELREEKAFPKNQRDPSIIDERGADPGHYTRAARSMGYTGPEIRRTSSTWVKLAEGEDVLPPLTPGVILMKHRLGMTDKAMFARYQSEQRKKYRLGCLG</sequence>
<dbReference type="Proteomes" id="UP000664203">
    <property type="component" value="Unassembled WGS sequence"/>
</dbReference>
<evidence type="ECO:0000313" key="2">
    <source>
        <dbReference type="Proteomes" id="UP000664203"/>
    </source>
</evidence>
<keyword evidence="2" id="KW-1185">Reference proteome</keyword>
<reference evidence="1" key="1">
    <citation type="submission" date="2021-03" db="EMBL/GenBank/DDBJ databases">
        <authorList>
            <person name="Tagirdzhanova G."/>
        </authorList>
    </citation>
    <scope>NUCLEOTIDE SEQUENCE</scope>
</reference>
<proteinExistence type="predicted"/>
<gene>
    <name evidence="1" type="ORF">ALECFALPRED_004007</name>
</gene>
<dbReference type="EMBL" id="CAJPDR010000249">
    <property type="protein sequence ID" value="CAF9928356.1"/>
    <property type="molecule type" value="Genomic_DNA"/>
</dbReference>
<evidence type="ECO:0000313" key="1">
    <source>
        <dbReference type="EMBL" id="CAF9928356.1"/>
    </source>
</evidence>
<accession>A0A8H3FVW3</accession>
<dbReference type="AlphaFoldDB" id="A0A8H3FVW3"/>